<keyword evidence="2" id="KW-1185">Reference proteome</keyword>
<organism evidence="1 2">
    <name type="scientific">Acidithiobacillus ferrooxidans (strain ATCC 23270 / DSM 14882 / CIP 104768 / NCIMB 8455)</name>
    <name type="common">Ferrobacillus ferrooxidans (strain ATCC 23270)</name>
    <dbReference type="NCBI Taxonomy" id="243159"/>
    <lineage>
        <taxon>Bacteria</taxon>
        <taxon>Pseudomonadati</taxon>
        <taxon>Pseudomonadota</taxon>
        <taxon>Acidithiobacillia</taxon>
        <taxon>Acidithiobacillales</taxon>
        <taxon>Acidithiobacillaceae</taxon>
        <taxon>Acidithiobacillus</taxon>
    </lineage>
</organism>
<dbReference type="KEGG" id="afr:AFE_1705"/>
<evidence type="ECO:0000313" key="2">
    <source>
        <dbReference type="Proteomes" id="UP000001362"/>
    </source>
</evidence>
<protein>
    <submittedName>
        <fullName evidence="1">Uncharacterized protein</fullName>
    </submittedName>
</protein>
<sequence>MVLLPADILPILSGTAPAYAGGGTASTASTTWCAAAATTWHLF</sequence>
<evidence type="ECO:0000313" key="1">
    <source>
        <dbReference type="EMBL" id="ACK79362.1"/>
    </source>
</evidence>
<gene>
    <name evidence="1" type="ordered locus">AFE_1705</name>
</gene>
<dbReference type="PaxDb" id="243159-AFE_1705"/>
<dbReference type="Proteomes" id="UP000001362">
    <property type="component" value="Chromosome"/>
</dbReference>
<name>B7JB42_ACIF2</name>
<dbReference type="EMBL" id="CP001219">
    <property type="protein sequence ID" value="ACK79362.1"/>
    <property type="molecule type" value="Genomic_DNA"/>
</dbReference>
<accession>B7JB42</accession>
<dbReference type="STRING" id="243159.AFE_1705"/>
<dbReference type="AlphaFoldDB" id="B7JB42"/>
<dbReference type="HOGENOM" id="CLU_3228222_0_0_6"/>
<reference evidence="1 2" key="1">
    <citation type="journal article" date="2008" name="BMC Genomics">
        <title>Acidithiobacillus ferrooxidans metabolism: from genome sequence to industrial applications.</title>
        <authorList>
            <person name="Valdes J."/>
            <person name="Pedroso I."/>
            <person name="Quatrini R."/>
            <person name="Dodson R.J."/>
            <person name="Tettelin H."/>
            <person name="Blake R.II."/>
            <person name="Eisen J.A."/>
            <person name="Holmes D.S."/>
        </authorList>
    </citation>
    <scope>NUCLEOTIDE SEQUENCE [LARGE SCALE GENOMIC DNA]</scope>
    <source>
        <strain evidence="2">ATCC 23270 / DSM 14882 / CIP 104768 / NCIMB 8455</strain>
    </source>
</reference>
<proteinExistence type="predicted"/>